<dbReference type="AlphaFoldDB" id="A0A381VMM1"/>
<gene>
    <name evidence="2" type="ORF">METZ01_LOCUS94386</name>
</gene>
<feature type="domain" description="FecR protein" evidence="1">
    <location>
        <begin position="60"/>
        <end position="159"/>
    </location>
</feature>
<dbReference type="EMBL" id="UINC01009254">
    <property type="protein sequence ID" value="SVA41532.1"/>
    <property type="molecule type" value="Genomic_DNA"/>
</dbReference>
<dbReference type="Gene3D" id="2.60.120.1440">
    <property type="match status" value="1"/>
</dbReference>
<dbReference type="InterPro" id="IPR006860">
    <property type="entry name" value="FecR"/>
</dbReference>
<name>A0A381VMM1_9ZZZZ</name>
<dbReference type="PANTHER" id="PTHR38731">
    <property type="entry name" value="LIPL45-RELATED LIPOPROTEIN-RELATED"/>
    <property type="match status" value="1"/>
</dbReference>
<protein>
    <recommendedName>
        <fullName evidence="1">FecR protein domain-containing protein</fullName>
    </recommendedName>
</protein>
<dbReference type="Pfam" id="PF04773">
    <property type="entry name" value="FecR"/>
    <property type="match status" value="1"/>
</dbReference>
<sequence>MKHVSFTAALVAAGFLFAAQANARDGQAIVQSVSGEATMLVDDSKWLPLQTGQLLKTGAVVKTGANSRADLFLGINGSMLRLAANTELKFSHLAIEESPIESIAQTEMELRSGRVIGNVRKLPMGSSYVIKTPKGMAKVKGTVYDINANGELIVVSGKVKYTDRTNGREVLIAAGEKYVGGREVKAAEDEKAEAASAAPANGLSFTIGVPLRQGVWENQPNHQKAGPIDPTLFLAPRYYFKGRSELTAHVSVDGRMESFSVKVPGVSVSDIETIKSLEDLLGDAASYEFNGEQKNADELNIEVVQEQTGDGFISIIATVTATEGDLGQADDSVAVKAVTVDLPAGAAVEVTGEPVKKVSPVTGT</sequence>
<evidence type="ECO:0000313" key="2">
    <source>
        <dbReference type="EMBL" id="SVA41532.1"/>
    </source>
</evidence>
<organism evidence="2">
    <name type="scientific">marine metagenome</name>
    <dbReference type="NCBI Taxonomy" id="408172"/>
    <lineage>
        <taxon>unclassified sequences</taxon>
        <taxon>metagenomes</taxon>
        <taxon>ecological metagenomes</taxon>
    </lineage>
</organism>
<proteinExistence type="predicted"/>
<reference evidence="2" key="1">
    <citation type="submission" date="2018-05" db="EMBL/GenBank/DDBJ databases">
        <authorList>
            <person name="Lanie J.A."/>
            <person name="Ng W.-L."/>
            <person name="Kazmierczak K.M."/>
            <person name="Andrzejewski T.M."/>
            <person name="Davidsen T.M."/>
            <person name="Wayne K.J."/>
            <person name="Tettelin H."/>
            <person name="Glass J.I."/>
            <person name="Rusch D."/>
            <person name="Podicherti R."/>
            <person name="Tsui H.-C.T."/>
            <person name="Winkler M.E."/>
        </authorList>
    </citation>
    <scope>NUCLEOTIDE SEQUENCE</scope>
</reference>
<accession>A0A381VMM1</accession>
<dbReference type="PANTHER" id="PTHR38731:SF1">
    <property type="entry name" value="FECR PROTEIN DOMAIN-CONTAINING PROTEIN"/>
    <property type="match status" value="1"/>
</dbReference>
<evidence type="ECO:0000259" key="1">
    <source>
        <dbReference type="Pfam" id="PF04773"/>
    </source>
</evidence>